<gene>
    <name evidence="1" type="ORF">EG242_14595</name>
</gene>
<evidence type="ECO:0000313" key="1">
    <source>
        <dbReference type="EMBL" id="RRA89283.1"/>
    </source>
</evidence>
<dbReference type="RefSeq" id="WP_124900661.1">
    <property type="nucleotide sequence ID" value="NZ_RQTJ01000065.1"/>
</dbReference>
<proteinExistence type="predicted"/>
<organism evidence="1 2">
    <name type="scientific">Paenimyroides viscosum</name>
    <dbReference type="NCBI Taxonomy" id="2488729"/>
    <lineage>
        <taxon>Bacteria</taxon>
        <taxon>Pseudomonadati</taxon>
        <taxon>Bacteroidota</taxon>
        <taxon>Flavobacteriia</taxon>
        <taxon>Flavobacteriales</taxon>
        <taxon>Flavobacteriaceae</taxon>
        <taxon>Paenimyroides</taxon>
    </lineage>
</organism>
<sequence>MTAIKALCFFGVFKEEKFSSLKPDPDIFSPGRKEENNEFIETRFRDLFSFNRKRNKHKPILFYQFCTSGLRRSVHENKNKIDMLE</sequence>
<reference evidence="1 2" key="1">
    <citation type="submission" date="2018-11" db="EMBL/GenBank/DDBJ databases">
        <title>Flavobacterium sp. nov., YIM 102796 draft genome.</title>
        <authorList>
            <person name="Li G."/>
            <person name="Jiang Y."/>
        </authorList>
    </citation>
    <scope>NUCLEOTIDE SEQUENCE [LARGE SCALE GENOMIC DNA]</scope>
    <source>
        <strain evidence="1 2">YIM 102796</strain>
    </source>
</reference>
<name>A0A3P1AN24_9FLAO</name>
<dbReference type="Proteomes" id="UP000268372">
    <property type="component" value="Unassembled WGS sequence"/>
</dbReference>
<dbReference type="EMBL" id="RQTJ01000065">
    <property type="protein sequence ID" value="RRA89283.1"/>
    <property type="molecule type" value="Genomic_DNA"/>
</dbReference>
<protein>
    <submittedName>
        <fullName evidence="1">Uncharacterized protein</fullName>
    </submittedName>
</protein>
<comment type="caution">
    <text evidence="1">The sequence shown here is derived from an EMBL/GenBank/DDBJ whole genome shotgun (WGS) entry which is preliminary data.</text>
</comment>
<evidence type="ECO:0000313" key="2">
    <source>
        <dbReference type="Proteomes" id="UP000268372"/>
    </source>
</evidence>
<keyword evidence="2" id="KW-1185">Reference proteome</keyword>
<accession>A0A3P1AN24</accession>
<dbReference type="AlphaFoldDB" id="A0A3P1AN24"/>